<evidence type="ECO:0000313" key="6">
    <source>
        <dbReference type="EMBL" id="RKQ30513.1"/>
    </source>
</evidence>
<dbReference type="InterPro" id="IPR004369">
    <property type="entry name" value="Prolyl-tRNA_editing_YbaK/EbsC"/>
</dbReference>
<dbReference type="NCBIfam" id="TIGR00011">
    <property type="entry name" value="YbaK_EbsC"/>
    <property type="match status" value="1"/>
</dbReference>
<dbReference type="InterPro" id="IPR036754">
    <property type="entry name" value="YbaK/aa-tRNA-synt-asso_dom_sf"/>
</dbReference>
<keyword evidence="7" id="KW-1185">Reference proteome</keyword>
<dbReference type="Gene3D" id="3.90.960.10">
    <property type="entry name" value="YbaK/aminoacyl-tRNA synthetase-associated domain"/>
    <property type="match status" value="1"/>
</dbReference>
<dbReference type="GO" id="GO:0002161">
    <property type="term" value="F:aminoacyl-tRNA deacylase activity"/>
    <property type="evidence" value="ECO:0007669"/>
    <property type="project" value="InterPro"/>
</dbReference>
<dbReference type="EMBL" id="RBZP01000017">
    <property type="protein sequence ID" value="RKQ30513.1"/>
    <property type="molecule type" value="Genomic_DNA"/>
</dbReference>
<evidence type="ECO:0000256" key="2">
    <source>
        <dbReference type="ARBA" id="ARBA00022917"/>
    </source>
</evidence>
<keyword evidence="3 4" id="KW-0456">Lyase</keyword>
<dbReference type="SUPFAM" id="SSF55826">
    <property type="entry name" value="YbaK/ProRS associated domain"/>
    <property type="match status" value="1"/>
</dbReference>
<dbReference type="InterPro" id="IPR007214">
    <property type="entry name" value="YbaK/aa-tRNA-synth-assoc-dom"/>
</dbReference>
<proteinExistence type="inferred from homology"/>
<evidence type="ECO:0000256" key="1">
    <source>
        <dbReference type="ARBA" id="ARBA00009798"/>
    </source>
</evidence>
<evidence type="ECO:0000313" key="7">
    <source>
        <dbReference type="Proteomes" id="UP000269301"/>
    </source>
</evidence>
<dbReference type="RefSeq" id="WP_121205522.1">
    <property type="nucleotide sequence ID" value="NZ_RBZP01000017.1"/>
</dbReference>
<feature type="domain" description="YbaK/aminoacyl-tRNA synthetase-associated" evidence="5">
    <location>
        <begin position="35"/>
        <end position="150"/>
    </location>
</feature>
<dbReference type="CDD" id="cd00002">
    <property type="entry name" value="YbaK_deacylase"/>
    <property type="match status" value="1"/>
</dbReference>
<dbReference type="GO" id="GO:0016829">
    <property type="term" value="F:lyase activity"/>
    <property type="evidence" value="ECO:0007669"/>
    <property type="project" value="UniProtKB-KW"/>
</dbReference>
<dbReference type="PANTHER" id="PTHR30411">
    <property type="entry name" value="CYTOPLASMIC PROTEIN"/>
    <property type="match status" value="1"/>
</dbReference>
<dbReference type="OrthoDB" id="9809296at2"/>
<protein>
    <recommendedName>
        <fullName evidence="4">Cys-tRNA(Pro)/Cys-tRNA(Cys) deacylase</fullName>
        <ecNumber evidence="4">4.2.-.-</ecNumber>
    </recommendedName>
</protein>
<dbReference type="PANTHER" id="PTHR30411:SF0">
    <property type="entry name" value="CYS-TRNA(PRO)_CYS-TRNA(CYS) DEACYLASE YBAK"/>
    <property type="match status" value="1"/>
</dbReference>
<accession>A0A494ZVG3</accession>
<evidence type="ECO:0000259" key="5">
    <source>
        <dbReference type="Pfam" id="PF04073"/>
    </source>
</evidence>
<dbReference type="AlphaFoldDB" id="A0A494ZVG3"/>
<dbReference type="EC" id="4.2.-.-" evidence="4"/>
<dbReference type="PIRSF" id="PIRSF006181">
    <property type="entry name" value="EbsC_YbaK"/>
    <property type="match status" value="1"/>
</dbReference>
<keyword evidence="2 4" id="KW-0648">Protein biosynthesis</keyword>
<comment type="similarity">
    <text evidence="1 4">Belongs to the prolyl-tRNA editing family. YbaK/EbsC subfamily.</text>
</comment>
<dbReference type="Proteomes" id="UP000269301">
    <property type="component" value="Unassembled WGS sequence"/>
</dbReference>
<evidence type="ECO:0000256" key="4">
    <source>
        <dbReference type="PIRNR" id="PIRNR006181"/>
    </source>
</evidence>
<comment type="caution">
    <text evidence="6">The sequence shown here is derived from an EMBL/GenBank/DDBJ whole genome shotgun (WGS) entry which is preliminary data.</text>
</comment>
<reference evidence="6 7" key="1">
    <citation type="journal article" date="2016" name="Int. J. Syst. Evol. Microbiol.">
        <title>Oceanobacillus halophilus sp. nov., a novel moderately halophilic bacterium from a hypersaline lake.</title>
        <authorList>
            <person name="Amoozegar M.A."/>
            <person name="Bagheri M."/>
            <person name="Makhdoumi A."/>
            <person name="Nikou M.M."/>
            <person name="Fazeli S.A.S."/>
            <person name="Schumann P."/>
            <person name="Sproer C."/>
            <person name="Sanchez-Porro C."/>
            <person name="Ventosa A."/>
        </authorList>
    </citation>
    <scope>NUCLEOTIDE SEQUENCE [LARGE SCALE GENOMIC DNA]</scope>
    <source>
        <strain evidence="6 7">DSM 23996</strain>
    </source>
</reference>
<gene>
    <name evidence="6" type="primary">ybaK</name>
    <name evidence="6" type="ORF">D8M06_15555</name>
</gene>
<sequence length="162" mass="17858">MKKSKKIKTNAIRLLDKEKIRYNIHEYEWNEDHLDAKSAAANVGKPLNKIFKTLVSVGDKTGVIVSCIPSSSELNLKALAKVSGNKKVEMLPMKELEKTTGYIRGGCSPLGMKKQYKTYLSSKAETMESIVVSAGKRGLQVELDPADLKQITDAAFAEIITV</sequence>
<organism evidence="6 7">
    <name type="scientific">Oceanobacillus halophilus</name>
    <dbReference type="NCBI Taxonomy" id="930130"/>
    <lineage>
        <taxon>Bacteria</taxon>
        <taxon>Bacillati</taxon>
        <taxon>Bacillota</taxon>
        <taxon>Bacilli</taxon>
        <taxon>Bacillales</taxon>
        <taxon>Bacillaceae</taxon>
        <taxon>Oceanobacillus</taxon>
    </lineage>
</organism>
<name>A0A494ZVG3_9BACI</name>
<dbReference type="Pfam" id="PF04073">
    <property type="entry name" value="tRNA_edit"/>
    <property type="match status" value="1"/>
</dbReference>
<evidence type="ECO:0000256" key="3">
    <source>
        <dbReference type="ARBA" id="ARBA00023239"/>
    </source>
</evidence>
<dbReference type="GO" id="GO:0006412">
    <property type="term" value="P:translation"/>
    <property type="evidence" value="ECO:0007669"/>
    <property type="project" value="UniProtKB-KW"/>
</dbReference>